<dbReference type="SUPFAM" id="SSF51182">
    <property type="entry name" value="RmlC-like cupins"/>
    <property type="match status" value="1"/>
</dbReference>
<dbReference type="InterPro" id="IPR014710">
    <property type="entry name" value="RmlC-like_jellyroll"/>
</dbReference>
<dbReference type="EMBL" id="LAZR01002333">
    <property type="protein sequence ID" value="KKN31384.1"/>
    <property type="molecule type" value="Genomic_DNA"/>
</dbReference>
<evidence type="ECO:0000313" key="1">
    <source>
        <dbReference type="EMBL" id="KKN31384.1"/>
    </source>
</evidence>
<proteinExistence type="predicted"/>
<dbReference type="InterPro" id="IPR011051">
    <property type="entry name" value="RmlC_Cupin_sf"/>
</dbReference>
<protein>
    <recommendedName>
        <fullName evidence="2">Cupin 2 conserved barrel domain-containing protein</fullName>
    </recommendedName>
</protein>
<dbReference type="AlphaFoldDB" id="A0A0F9PMI7"/>
<organism evidence="1">
    <name type="scientific">marine sediment metagenome</name>
    <dbReference type="NCBI Taxonomy" id="412755"/>
    <lineage>
        <taxon>unclassified sequences</taxon>
        <taxon>metagenomes</taxon>
        <taxon>ecological metagenomes</taxon>
    </lineage>
</organism>
<gene>
    <name evidence="1" type="ORF">LCGC14_0824410</name>
</gene>
<evidence type="ECO:0008006" key="2">
    <source>
        <dbReference type="Google" id="ProtNLM"/>
    </source>
</evidence>
<dbReference type="Gene3D" id="2.60.120.10">
    <property type="entry name" value="Jelly Rolls"/>
    <property type="match status" value="1"/>
</dbReference>
<comment type="caution">
    <text evidence="1">The sequence shown here is derived from an EMBL/GenBank/DDBJ whole genome shotgun (WGS) entry which is preliminary data.</text>
</comment>
<accession>A0A0F9PMI7</accession>
<reference evidence="1" key="1">
    <citation type="journal article" date="2015" name="Nature">
        <title>Complex archaea that bridge the gap between prokaryotes and eukaryotes.</title>
        <authorList>
            <person name="Spang A."/>
            <person name="Saw J.H."/>
            <person name="Jorgensen S.L."/>
            <person name="Zaremba-Niedzwiedzka K."/>
            <person name="Martijn J."/>
            <person name="Lind A.E."/>
            <person name="van Eijk R."/>
            <person name="Schleper C."/>
            <person name="Guy L."/>
            <person name="Ettema T.J."/>
        </authorList>
    </citation>
    <scope>NUCLEOTIDE SEQUENCE</scope>
</reference>
<sequence>MKKAKNELPTRLEAGGVCFQGQDWGDINVSRVRFPAGADATPLLEGLPNNLCQCPHWGTVVKGSIHVTYADGTEETVNAGEVYYWPPGHTVRVDEDYEAIEFSPSDQMGELMKHLEAKLKG</sequence>
<name>A0A0F9PMI7_9ZZZZ</name>